<organism evidence="1 2">
    <name type="scientific">Cephalotus follicularis</name>
    <name type="common">Albany pitcher plant</name>
    <dbReference type="NCBI Taxonomy" id="3775"/>
    <lineage>
        <taxon>Eukaryota</taxon>
        <taxon>Viridiplantae</taxon>
        <taxon>Streptophyta</taxon>
        <taxon>Embryophyta</taxon>
        <taxon>Tracheophyta</taxon>
        <taxon>Spermatophyta</taxon>
        <taxon>Magnoliopsida</taxon>
        <taxon>eudicotyledons</taxon>
        <taxon>Gunneridae</taxon>
        <taxon>Pentapetalae</taxon>
        <taxon>rosids</taxon>
        <taxon>fabids</taxon>
        <taxon>Oxalidales</taxon>
        <taxon>Cephalotaceae</taxon>
        <taxon>Cephalotus</taxon>
    </lineage>
</organism>
<comment type="caution">
    <text evidence="1">The sequence shown here is derived from an EMBL/GenBank/DDBJ whole genome shotgun (WGS) entry which is preliminary data.</text>
</comment>
<dbReference type="InParanoid" id="A0A1Q3CEB9"/>
<reference evidence="2" key="1">
    <citation type="submission" date="2016-04" db="EMBL/GenBank/DDBJ databases">
        <title>Cephalotus genome sequencing.</title>
        <authorList>
            <person name="Fukushima K."/>
            <person name="Hasebe M."/>
            <person name="Fang X."/>
        </authorList>
    </citation>
    <scope>NUCLEOTIDE SEQUENCE [LARGE SCALE GENOMIC DNA]</scope>
    <source>
        <strain evidence="2">cv. St1</strain>
    </source>
</reference>
<sequence>MVFGHYLIVQRWQPYFQPSMAHLTKSSLWIRLLELPLEFYDEGVLFSIGKLLGKPLHLYHNTVRATRTKYARLCIEVDLSRLLVSRIDLGRITQIVEYESVYSI</sequence>
<dbReference type="PANTHER" id="PTHR31286">
    <property type="entry name" value="GLYCINE-RICH CELL WALL STRUCTURAL PROTEIN 1.8-LIKE"/>
    <property type="match status" value="1"/>
</dbReference>
<dbReference type="EMBL" id="BDDD01001829">
    <property type="protein sequence ID" value="GAV78586.1"/>
    <property type="molecule type" value="Genomic_DNA"/>
</dbReference>
<keyword evidence="2" id="KW-1185">Reference proteome</keyword>
<evidence type="ECO:0000313" key="2">
    <source>
        <dbReference type="Proteomes" id="UP000187406"/>
    </source>
</evidence>
<accession>A0A1Q3CEB9</accession>
<name>A0A1Q3CEB9_CEPFO</name>
<dbReference type="OrthoDB" id="1926761at2759"/>
<dbReference type="PANTHER" id="PTHR31286:SF99">
    <property type="entry name" value="DUF4283 DOMAIN-CONTAINING PROTEIN"/>
    <property type="match status" value="1"/>
</dbReference>
<evidence type="ECO:0000313" key="1">
    <source>
        <dbReference type="EMBL" id="GAV78586.1"/>
    </source>
</evidence>
<dbReference type="AlphaFoldDB" id="A0A1Q3CEB9"/>
<dbReference type="Proteomes" id="UP000187406">
    <property type="component" value="Unassembled WGS sequence"/>
</dbReference>
<dbReference type="InterPro" id="IPR040256">
    <property type="entry name" value="At4g02000-like"/>
</dbReference>
<proteinExistence type="predicted"/>
<dbReference type="STRING" id="3775.A0A1Q3CEB9"/>
<gene>
    <name evidence="1" type="ORF">CFOL_v3_22052</name>
</gene>
<protein>
    <submittedName>
        <fullName evidence="1">DUF4283 domain-containing protein</fullName>
    </submittedName>
</protein>